<keyword evidence="2" id="KW-1185">Reference proteome</keyword>
<keyword evidence="1" id="KW-0808">Transferase</keyword>
<organism evidence="1 2">
    <name type="scientific">Halopseudomonas salegens</name>
    <dbReference type="NCBI Taxonomy" id="1434072"/>
    <lineage>
        <taxon>Bacteria</taxon>
        <taxon>Pseudomonadati</taxon>
        <taxon>Pseudomonadota</taxon>
        <taxon>Gammaproteobacteria</taxon>
        <taxon>Pseudomonadales</taxon>
        <taxon>Pseudomonadaceae</taxon>
        <taxon>Halopseudomonas</taxon>
    </lineage>
</organism>
<dbReference type="Gene3D" id="2.160.10.10">
    <property type="entry name" value="Hexapeptide repeat proteins"/>
    <property type="match status" value="1"/>
</dbReference>
<dbReference type="InterPro" id="IPR011004">
    <property type="entry name" value="Trimer_LpxA-like_sf"/>
</dbReference>
<reference evidence="2" key="1">
    <citation type="submission" date="2016-10" db="EMBL/GenBank/DDBJ databases">
        <authorList>
            <person name="Varghese N."/>
            <person name="Submissions S."/>
        </authorList>
    </citation>
    <scope>NUCLEOTIDE SEQUENCE [LARGE SCALE GENOMIC DNA]</scope>
    <source>
        <strain evidence="2">CECT 8338</strain>
    </source>
</reference>
<accession>A0A1H2EJQ2</accession>
<dbReference type="InterPro" id="IPR001451">
    <property type="entry name" value="Hexapep"/>
</dbReference>
<dbReference type="GO" id="GO:0016740">
    <property type="term" value="F:transferase activity"/>
    <property type="evidence" value="ECO:0007669"/>
    <property type="project" value="UniProtKB-KW"/>
</dbReference>
<protein>
    <submittedName>
        <fullName evidence="1">Serine O-acetyltransferase</fullName>
    </submittedName>
</protein>
<dbReference type="RefSeq" id="WP_092384347.1">
    <property type="nucleotide sequence ID" value="NZ_LT629787.1"/>
</dbReference>
<dbReference type="Pfam" id="PF00132">
    <property type="entry name" value="Hexapep"/>
    <property type="match status" value="1"/>
</dbReference>
<evidence type="ECO:0000313" key="2">
    <source>
        <dbReference type="Proteomes" id="UP000243924"/>
    </source>
</evidence>
<dbReference type="Proteomes" id="UP000243924">
    <property type="component" value="Chromosome I"/>
</dbReference>
<name>A0A1H2EJQ2_9GAMM</name>
<gene>
    <name evidence="1" type="ORF">SAMN05216210_0790</name>
</gene>
<dbReference type="AlphaFoldDB" id="A0A1H2EJQ2"/>
<proteinExistence type="predicted"/>
<evidence type="ECO:0000313" key="1">
    <source>
        <dbReference type="EMBL" id="SDT95337.1"/>
    </source>
</evidence>
<dbReference type="STRING" id="1434072.SAMN05216210_0790"/>
<dbReference type="EMBL" id="LT629787">
    <property type="protein sequence ID" value="SDT95337.1"/>
    <property type="molecule type" value="Genomic_DNA"/>
</dbReference>
<dbReference type="OrthoDB" id="5323702at2"/>
<dbReference type="SUPFAM" id="SSF51161">
    <property type="entry name" value="Trimeric LpxA-like enzymes"/>
    <property type="match status" value="1"/>
</dbReference>
<sequence>MIVSPGVETLQKLVAHQIHNLFFLSATESAALDRVLPAVLQKTEVCFRGSSNKYYTKDGQTFFSVYHSGQYCIFLYFLAREVFLDRSASRDLADKVYYLNKALNSLDLYYEVEMPPVFHLDHPLGAVLGRAVYGMNFTFSQQCTVGNNKGVYPCIGDNVQMLSGSKILGHCHIGDNVVLAANAYVKDTDIPPDSIVFGSSPDLTIKARKAE</sequence>